<evidence type="ECO:0000313" key="2">
    <source>
        <dbReference type="EMBL" id="GAA1554155.1"/>
    </source>
</evidence>
<name>A0ABP4N1R6_9MICO</name>
<evidence type="ECO:0000256" key="1">
    <source>
        <dbReference type="SAM" id="MobiDB-lite"/>
    </source>
</evidence>
<evidence type="ECO:0000313" key="3">
    <source>
        <dbReference type="Proteomes" id="UP001501791"/>
    </source>
</evidence>
<protein>
    <submittedName>
        <fullName evidence="2">Uncharacterized protein</fullName>
    </submittedName>
</protein>
<organism evidence="2 3">
    <name type="scientific">Brevibacterium picturae</name>
    <dbReference type="NCBI Taxonomy" id="260553"/>
    <lineage>
        <taxon>Bacteria</taxon>
        <taxon>Bacillati</taxon>
        <taxon>Actinomycetota</taxon>
        <taxon>Actinomycetes</taxon>
        <taxon>Micrococcales</taxon>
        <taxon>Brevibacteriaceae</taxon>
        <taxon>Brevibacterium</taxon>
    </lineage>
</organism>
<keyword evidence="3" id="KW-1185">Reference proteome</keyword>
<feature type="region of interest" description="Disordered" evidence="1">
    <location>
        <begin position="121"/>
        <end position="145"/>
    </location>
</feature>
<feature type="compositionally biased region" description="Polar residues" evidence="1">
    <location>
        <begin position="121"/>
        <end position="134"/>
    </location>
</feature>
<dbReference type="EMBL" id="BAAALY010000016">
    <property type="protein sequence ID" value="GAA1554155.1"/>
    <property type="molecule type" value="Genomic_DNA"/>
</dbReference>
<reference evidence="3" key="1">
    <citation type="journal article" date="2019" name="Int. J. Syst. Evol. Microbiol.">
        <title>The Global Catalogue of Microorganisms (GCM) 10K type strain sequencing project: providing services to taxonomists for standard genome sequencing and annotation.</title>
        <authorList>
            <consortium name="The Broad Institute Genomics Platform"/>
            <consortium name="The Broad Institute Genome Sequencing Center for Infectious Disease"/>
            <person name="Wu L."/>
            <person name="Ma J."/>
        </authorList>
    </citation>
    <scope>NUCLEOTIDE SEQUENCE [LARGE SCALE GENOMIC DNA]</scope>
    <source>
        <strain evidence="3">JCM 13319</strain>
    </source>
</reference>
<comment type="caution">
    <text evidence="2">The sequence shown here is derived from an EMBL/GenBank/DDBJ whole genome shotgun (WGS) entry which is preliminary data.</text>
</comment>
<gene>
    <name evidence="2" type="ORF">GCM10009691_30550</name>
</gene>
<dbReference type="Proteomes" id="UP001501791">
    <property type="component" value="Unassembled WGS sequence"/>
</dbReference>
<proteinExistence type="predicted"/>
<sequence>MTVDPDDPALDDDRVAVLSWCHASTHPDWPTKGFDPAAALTPETRMRMGGDVLVTAWAARQRANAPQVGTYEAAVNNMLSRMRDQPNHGRQFYLYRVCLDLEVIVLDEICPAERTLPFTSTTTRIPASNRSPSRSRMPGTPTVRMRPLRPSRVLRTRGSGGCPYVFRQGVKVRFL</sequence>
<accession>A0ABP4N1R6</accession>